<name>A0A4R1QAY6_9BACL</name>
<evidence type="ECO:0000313" key="4">
    <source>
        <dbReference type="Proteomes" id="UP000295658"/>
    </source>
</evidence>
<dbReference type="GO" id="GO:0010181">
    <property type="term" value="F:FMN binding"/>
    <property type="evidence" value="ECO:0007669"/>
    <property type="project" value="TreeGrafter"/>
</dbReference>
<evidence type="ECO:0000259" key="2">
    <source>
        <dbReference type="Pfam" id="PF03358"/>
    </source>
</evidence>
<gene>
    <name evidence="3" type="ORF">EDD69_1195</name>
</gene>
<sequence>MNMVVINGSPRKSGRTGMVARWIASQYGAKLIDLSEGTLPLYNGEDRQDLLQSVKQLRKAIQEADGVILCSPEYHNAMSGALKNALDFLGSDEFKHKPVALIAVGGGGKGGINALNNMRIVMRGVYANAIPRQLVLDPSCFVSGTLTETAAQQVEGVISELKRYMKAFEMLKVQYE</sequence>
<dbReference type="AlphaFoldDB" id="A0A4R1QAY6"/>
<dbReference type="RefSeq" id="WP_132949467.1">
    <property type="nucleotide sequence ID" value="NZ_SLUL01000019.1"/>
</dbReference>
<feature type="domain" description="NADPH-dependent FMN reductase-like" evidence="2">
    <location>
        <begin position="1"/>
        <end position="136"/>
    </location>
</feature>
<organism evidence="3 4">
    <name type="scientific">Thermolongibacillus altinsuensis</name>
    <dbReference type="NCBI Taxonomy" id="575256"/>
    <lineage>
        <taxon>Bacteria</taxon>
        <taxon>Bacillati</taxon>
        <taxon>Bacillota</taxon>
        <taxon>Bacilli</taxon>
        <taxon>Bacillales</taxon>
        <taxon>Anoxybacillaceae</taxon>
        <taxon>Thermolongibacillus</taxon>
    </lineage>
</organism>
<comment type="caution">
    <text evidence="3">The sequence shown here is derived from an EMBL/GenBank/DDBJ whole genome shotgun (WGS) entry which is preliminary data.</text>
</comment>
<accession>A0A4R1QAY6</accession>
<evidence type="ECO:0000256" key="1">
    <source>
        <dbReference type="ARBA" id="ARBA00009428"/>
    </source>
</evidence>
<dbReference type="GO" id="GO:0005829">
    <property type="term" value="C:cytosol"/>
    <property type="evidence" value="ECO:0007669"/>
    <property type="project" value="TreeGrafter"/>
</dbReference>
<dbReference type="InterPro" id="IPR029039">
    <property type="entry name" value="Flavoprotein-like_sf"/>
</dbReference>
<dbReference type="InterPro" id="IPR005025">
    <property type="entry name" value="FMN_Rdtase-like_dom"/>
</dbReference>
<dbReference type="GO" id="GO:0016491">
    <property type="term" value="F:oxidoreductase activity"/>
    <property type="evidence" value="ECO:0007669"/>
    <property type="project" value="InterPro"/>
</dbReference>
<dbReference type="PANTHER" id="PTHR30543:SF21">
    <property type="entry name" value="NAD(P)H-DEPENDENT FMN REDUCTASE LOT6"/>
    <property type="match status" value="1"/>
</dbReference>
<reference evidence="3 4" key="1">
    <citation type="submission" date="2019-03" db="EMBL/GenBank/DDBJ databases">
        <title>Genomic Encyclopedia of Type Strains, Phase IV (KMG-IV): sequencing the most valuable type-strain genomes for metagenomic binning, comparative biology and taxonomic classification.</title>
        <authorList>
            <person name="Goeker M."/>
        </authorList>
    </citation>
    <scope>NUCLEOTIDE SEQUENCE [LARGE SCALE GENOMIC DNA]</scope>
    <source>
        <strain evidence="3 4">DSM 24979</strain>
    </source>
</reference>
<keyword evidence="4" id="KW-1185">Reference proteome</keyword>
<proteinExistence type="inferred from homology"/>
<dbReference type="Gene3D" id="3.40.50.360">
    <property type="match status" value="1"/>
</dbReference>
<dbReference type="OrthoDB" id="9790975at2"/>
<comment type="similarity">
    <text evidence="1">Belongs to the azoreductase type 2 family.</text>
</comment>
<dbReference type="EMBL" id="SLUL01000019">
    <property type="protein sequence ID" value="TCL45789.1"/>
    <property type="molecule type" value="Genomic_DNA"/>
</dbReference>
<dbReference type="SUPFAM" id="SSF52218">
    <property type="entry name" value="Flavoproteins"/>
    <property type="match status" value="1"/>
</dbReference>
<dbReference type="Pfam" id="PF03358">
    <property type="entry name" value="FMN_red"/>
    <property type="match status" value="1"/>
</dbReference>
<dbReference type="InterPro" id="IPR050712">
    <property type="entry name" value="NAD(P)H-dep_reductase"/>
</dbReference>
<evidence type="ECO:0000313" key="3">
    <source>
        <dbReference type="EMBL" id="TCL45789.1"/>
    </source>
</evidence>
<protein>
    <submittedName>
        <fullName evidence="3">Azobenzene reductase</fullName>
    </submittedName>
</protein>
<dbReference type="Proteomes" id="UP000295658">
    <property type="component" value="Unassembled WGS sequence"/>
</dbReference>
<dbReference type="PANTHER" id="PTHR30543">
    <property type="entry name" value="CHROMATE REDUCTASE"/>
    <property type="match status" value="1"/>
</dbReference>